<sequence length="734" mass="84654">MEHKGRSLSVIALSMALGGLFVFGIGAAYMYSFSPDEFAKHEEQKAPLKFEDLPPQIQQAYVHKNDIQAITALGAIPTATKELAVEVETPIEGTADELKAQVLTLRQKNRFLYQDNIDLANKNWELAITLNNEKKALDEERQKLQTQNLETMNQAEQQHYQNINDLTRRINDLQQEAMRTSREYETKIIGLENTVYELQKELREKSMEIDKEISVATKEQRISNSTLAEKNRYLLEQHKALQEKMSALLDEKEKALRESKNDTEQLRNTLREKEAEQNTILTNHTREILAQERKHNEAIQKLIQEMGGLKETYYQEIAQKNSETDTLMRKHEEALNTLRNQTIDLESKAQQERLMREKLRESHEETLVSLRAQNSTLEEQKKQLTQRIREIERMAQERVSQKDKEYASALEEIKGQSLNAKERESELVASLKEQVDAYKKTLEETTAEKKALNEKITSLEETLEKTTRSSVQAVESNEEKHVKNYQTLNEKIVSLERERNVIIAKTSQHIDTLEAKHREQSIQLENQAQALKERIEALEEARIKLEKEKALLELTQDKQLLALKNEFEALQQEIKKREEIYEAKIEQLNTALLQEQTESQTLLKDAVLKKPELLASITCDDMESGTNEATPTCKARVDAFLNTYEASHFFEVLPIVDDGGFATLKRIEQEEALGVAKNEIERLTRLSNLGLGKQRAAKGGELIERHFEGVARISYSSDLVEVPNRRGFIIRVYR</sequence>
<keyword evidence="2" id="KW-1133">Transmembrane helix</keyword>
<evidence type="ECO:0000313" key="4">
    <source>
        <dbReference type="Proteomes" id="UP000703590"/>
    </source>
</evidence>
<feature type="coiled-coil region" evidence="1">
    <location>
        <begin position="127"/>
        <end position="183"/>
    </location>
</feature>
<keyword evidence="4" id="KW-1185">Reference proteome</keyword>
<accession>A0ABS2WSX9</accession>
<feature type="transmembrane region" description="Helical" evidence="2">
    <location>
        <begin position="7"/>
        <end position="31"/>
    </location>
</feature>
<feature type="coiled-coil region" evidence="1">
    <location>
        <begin position="321"/>
        <end position="598"/>
    </location>
</feature>
<keyword evidence="2" id="KW-0472">Membrane</keyword>
<keyword evidence="2" id="KW-0812">Transmembrane</keyword>
<evidence type="ECO:0000313" key="3">
    <source>
        <dbReference type="EMBL" id="MBN2964620.1"/>
    </source>
</evidence>
<reference evidence="3" key="1">
    <citation type="submission" date="2021-02" db="EMBL/GenBank/DDBJ databases">
        <title>Sulfurospirillum tamanensis sp. nov.</title>
        <authorList>
            <person name="Frolova A."/>
            <person name="Merkel A."/>
            <person name="Slobodkin A."/>
        </authorList>
    </citation>
    <scope>NUCLEOTIDE SEQUENCE</scope>
    <source>
        <strain evidence="3">T05b</strain>
    </source>
</reference>
<dbReference type="RefSeq" id="WP_205459169.1">
    <property type="nucleotide sequence ID" value="NZ_JAFHKK010000014.1"/>
</dbReference>
<dbReference type="EMBL" id="JAFHKK010000014">
    <property type="protein sequence ID" value="MBN2964620.1"/>
    <property type="molecule type" value="Genomic_DNA"/>
</dbReference>
<feature type="coiled-coil region" evidence="1">
    <location>
        <begin position="231"/>
        <end position="276"/>
    </location>
</feature>
<evidence type="ECO:0000256" key="2">
    <source>
        <dbReference type="SAM" id="Phobius"/>
    </source>
</evidence>
<name>A0ABS2WSX9_9BACT</name>
<protein>
    <recommendedName>
        <fullName evidence="5">Chromosome segregation ATPase</fullName>
    </recommendedName>
</protein>
<dbReference type="Proteomes" id="UP000703590">
    <property type="component" value="Unassembled WGS sequence"/>
</dbReference>
<gene>
    <name evidence="3" type="ORF">JWV37_07500</name>
</gene>
<organism evidence="3 4">
    <name type="scientific">Sulfurospirillum tamanense</name>
    <dbReference type="NCBI Taxonomy" id="2813362"/>
    <lineage>
        <taxon>Bacteria</taxon>
        <taxon>Pseudomonadati</taxon>
        <taxon>Campylobacterota</taxon>
        <taxon>Epsilonproteobacteria</taxon>
        <taxon>Campylobacterales</taxon>
        <taxon>Sulfurospirillaceae</taxon>
        <taxon>Sulfurospirillum</taxon>
    </lineage>
</organism>
<proteinExistence type="predicted"/>
<keyword evidence="1" id="KW-0175">Coiled coil</keyword>
<reference evidence="3" key="2">
    <citation type="submission" date="2021-02" db="EMBL/GenBank/DDBJ databases">
        <authorList>
            <person name="Merkel A.Y."/>
        </authorList>
    </citation>
    <scope>NUCLEOTIDE SEQUENCE</scope>
    <source>
        <strain evidence="3">T05b</strain>
    </source>
</reference>
<comment type="caution">
    <text evidence="3">The sequence shown here is derived from an EMBL/GenBank/DDBJ whole genome shotgun (WGS) entry which is preliminary data.</text>
</comment>
<evidence type="ECO:0008006" key="5">
    <source>
        <dbReference type="Google" id="ProtNLM"/>
    </source>
</evidence>
<evidence type="ECO:0000256" key="1">
    <source>
        <dbReference type="SAM" id="Coils"/>
    </source>
</evidence>